<evidence type="ECO:0000256" key="10">
    <source>
        <dbReference type="ARBA" id="ARBA00093548"/>
    </source>
</evidence>
<evidence type="ECO:0000259" key="12">
    <source>
        <dbReference type="Pfam" id="PF07244"/>
    </source>
</evidence>
<dbReference type="InterPro" id="IPR035243">
    <property type="entry name" value="TamA_POTRA_Dom_1"/>
</dbReference>
<evidence type="ECO:0000256" key="5">
    <source>
        <dbReference type="ARBA" id="ARBA00022692"/>
    </source>
</evidence>
<dbReference type="Gene3D" id="2.40.160.50">
    <property type="entry name" value="membrane protein fhac: a member of the omp85/tpsb transporter family"/>
    <property type="match status" value="1"/>
</dbReference>
<dbReference type="EMBL" id="LR217713">
    <property type="protein sequence ID" value="VFP81898.1"/>
    <property type="molecule type" value="Genomic_DNA"/>
</dbReference>
<keyword evidence="5" id="KW-0812">Transmembrane</keyword>
<dbReference type="PANTHER" id="PTHR12815:SF47">
    <property type="entry name" value="TRANSLOCATION AND ASSEMBLY MODULE SUBUNIT TAMA"/>
    <property type="match status" value="1"/>
</dbReference>
<dbReference type="FunFam" id="3.10.20.310:FF:000008">
    <property type="entry name" value="Outer membrane protein, OMP85 family"/>
    <property type="match status" value="1"/>
</dbReference>
<evidence type="ECO:0000313" key="14">
    <source>
        <dbReference type="EMBL" id="VFP81898.1"/>
    </source>
</evidence>
<dbReference type="Pfam" id="PF17243">
    <property type="entry name" value="POTRA_TamA_1"/>
    <property type="match status" value="1"/>
</dbReference>
<dbReference type="GO" id="GO:0009306">
    <property type="term" value="P:protein secretion"/>
    <property type="evidence" value="ECO:0007669"/>
    <property type="project" value="TreeGrafter"/>
</dbReference>
<evidence type="ECO:0000256" key="4">
    <source>
        <dbReference type="ARBA" id="ARBA00022452"/>
    </source>
</evidence>
<feature type="domain" description="POTRA" evidence="12">
    <location>
        <begin position="193"/>
        <end position="243"/>
    </location>
</feature>
<dbReference type="InterPro" id="IPR039910">
    <property type="entry name" value="D15-like"/>
</dbReference>
<sequence length="581" mass="67288" precursor="true">MLKIYVYYLSFLLMNIYPASIHAKSINIHVLGLSGALKKNVEEHLSIIKIQEVTINNRFYNRVQKIVKEATKVFGYYEPKIQMHLNQTKQNRKEPVLIIQVIPGEPVIIAGIRVKLHGDAQKDRDYLNLIAYQLPKLGSTLNHGEYEKFKKSLNNLALEKGYFNANYYRNQLKVSVQKHQAFWDIGYNSGKRYHFSRITFTGSQLLKQYLQNLVPFKEGTYYTSRHMADLSRRLSDTGWFHSVILIPTLDESNQGAFLRLHGILTERTENTFTTGIGSSRKIGMHIRTMWDKNIINNRGHSFKTIANISSPECELRFSYKIPILENPLEKYYLLQGSLKRIHWNDIKTDSSIITTSRYWNSSNGWKKAINLHWRLERFTQDGITNTAMLMYPGISVDRTSSYGGLMPTHGYSQHYSIDFSDISWGSCIDFLVFKIENSWIKTIKKRNRLIIHTDFGWIQTHHFEKIPPDMRFFAGGNHSIRGYKYKGLSPRDHNGKILGASKIVIGSLEHQYNINGKWWTAVFIDIGEVVQEFKQKNIKISAGFGIRWNSPLGPIKLDIARPVNDRNHHRIQSYIGLGPEL</sequence>
<comment type="subcellular location">
    <subcellularLocation>
        <location evidence="1">Cell outer membrane</location>
    </subcellularLocation>
</comment>
<keyword evidence="7" id="KW-0472">Membrane</keyword>
<keyword evidence="4" id="KW-1134">Transmembrane beta strand</keyword>
<comment type="similarity">
    <text evidence="2">Belongs to the TamA family.</text>
</comment>
<dbReference type="Pfam" id="PF07244">
    <property type="entry name" value="POTRA"/>
    <property type="match status" value="1"/>
</dbReference>
<keyword evidence="8" id="KW-0998">Cell outer membrane</keyword>
<dbReference type="OrthoDB" id="9803054at2"/>
<dbReference type="Pfam" id="PF01103">
    <property type="entry name" value="Omp85"/>
    <property type="match status" value="1"/>
</dbReference>
<protein>
    <recommendedName>
        <fullName evidence="3">Translocation and assembly module subunit TamA</fullName>
    </recommendedName>
    <alternativeName>
        <fullName evidence="9">Autotransporter assembly factor TamA</fullName>
    </alternativeName>
</protein>
<dbReference type="AlphaFoldDB" id="A0A451D7V1"/>
<proteinExistence type="inferred from homology"/>
<gene>
    <name evidence="14" type="primary">tamA</name>
    <name evidence="14" type="ORF">ERCICURV3402_224</name>
</gene>
<evidence type="ECO:0000256" key="1">
    <source>
        <dbReference type="ARBA" id="ARBA00004442"/>
    </source>
</evidence>
<dbReference type="RefSeq" id="WP_157992526.1">
    <property type="nucleotide sequence ID" value="NZ_LR217713.1"/>
</dbReference>
<evidence type="ECO:0000256" key="7">
    <source>
        <dbReference type="ARBA" id="ARBA00023136"/>
    </source>
</evidence>
<accession>A0A451D7V1</accession>
<dbReference type="GeneID" id="66304502"/>
<comment type="subunit">
    <text evidence="10">Interacts with TamB to form the translocation and assembly module (TAM).</text>
</comment>
<dbReference type="PANTHER" id="PTHR12815">
    <property type="entry name" value="SORTING AND ASSEMBLY MACHINERY SAMM50 PROTEIN FAMILY MEMBER"/>
    <property type="match status" value="1"/>
</dbReference>
<evidence type="ECO:0000256" key="9">
    <source>
        <dbReference type="ARBA" id="ARBA00033063"/>
    </source>
</evidence>
<evidence type="ECO:0000256" key="2">
    <source>
        <dbReference type="ARBA" id="ARBA00010248"/>
    </source>
</evidence>
<feature type="domain" description="Bacterial surface antigen (D15)" evidence="11">
    <location>
        <begin position="384"/>
        <end position="572"/>
    </location>
</feature>
<evidence type="ECO:0000256" key="8">
    <source>
        <dbReference type="ARBA" id="ARBA00023237"/>
    </source>
</evidence>
<dbReference type="Proteomes" id="UP000294441">
    <property type="component" value="Chromosome 1"/>
</dbReference>
<reference evidence="14 15" key="1">
    <citation type="submission" date="2019-02" db="EMBL/GenBank/DDBJ databases">
        <authorList>
            <person name="Manzano-Marin A."/>
            <person name="Manzano-Marin A."/>
        </authorList>
    </citation>
    <scope>NUCLEOTIDE SEQUENCE [LARGE SCALE GENOMIC DNA]</scope>
    <source>
        <strain evidence="14 15">ErCicurvipes</strain>
    </source>
</reference>
<evidence type="ECO:0000313" key="15">
    <source>
        <dbReference type="Proteomes" id="UP000294441"/>
    </source>
</evidence>
<dbReference type="GO" id="GO:0097347">
    <property type="term" value="C:TAM protein secretion complex"/>
    <property type="evidence" value="ECO:0007669"/>
    <property type="project" value="TreeGrafter"/>
</dbReference>
<evidence type="ECO:0000256" key="3">
    <source>
        <dbReference type="ARBA" id="ARBA00015419"/>
    </source>
</evidence>
<evidence type="ECO:0000259" key="13">
    <source>
        <dbReference type="Pfam" id="PF17243"/>
    </source>
</evidence>
<evidence type="ECO:0000259" key="11">
    <source>
        <dbReference type="Pfam" id="PF01103"/>
    </source>
</evidence>
<dbReference type="Gene3D" id="3.10.20.310">
    <property type="entry name" value="membrane protein fhac"/>
    <property type="match status" value="3"/>
</dbReference>
<dbReference type="GO" id="GO:0009279">
    <property type="term" value="C:cell outer membrane"/>
    <property type="evidence" value="ECO:0007669"/>
    <property type="project" value="UniProtKB-SubCell"/>
</dbReference>
<keyword evidence="6" id="KW-0732">Signal</keyword>
<dbReference type="InterPro" id="IPR000184">
    <property type="entry name" value="Bac_surfAg_D15"/>
</dbReference>
<evidence type="ECO:0000256" key="6">
    <source>
        <dbReference type="ARBA" id="ARBA00022729"/>
    </source>
</evidence>
<feature type="domain" description="TamA POTRA" evidence="13">
    <location>
        <begin position="28"/>
        <end position="101"/>
    </location>
</feature>
<dbReference type="InterPro" id="IPR010827">
    <property type="entry name" value="BamA/TamA_POTRA"/>
</dbReference>
<name>A0A451D7V1_9GAMM</name>
<organism evidence="14 15">
    <name type="scientific">Candidatus Erwinia haradaeae</name>
    <dbReference type="NCBI Taxonomy" id="1922217"/>
    <lineage>
        <taxon>Bacteria</taxon>
        <taxon>Pseudomonadati</taxon>
        <taxon>Pseudomonadota</taxon>
        <taxon>Gammaproteobacteria</taxon>
        <taxon>Enterobacterales</taxon>
        <taxon>Erwiniaceae</taxon>
        <taxon>Erwinia</taxon>
    </lineage>
</organism>